<name>A0ABU3B7S1_9GAMM</name>
<protein>
    <submittedName>
        <fullName evidence="4">CBS domain-containing protein</fullName>
    </submittedName>
</protein>
<feature type="domain" description="CBS" evidence="3">
    <location>
        <begin position="11"/>
        <end position="69"/>
    </location>
</feature>
<dbReference type="SUPFAM" id="SSF54631">
    <property type="entry name" value="CBS-domain pair"/>
    <property type="match status" value="1"/>
</dbReference>
<keyword evidence="5" id="KW-1185">Reference proteome</keyword>
<gene>
    <name evidence="4" type="ORF">RM531_05235</name>
</gene>
<dbReference type="Proteomes" id="UP001259982">
    <property type="component" value="Unassembled WGS sequence"/>
</dbReference>
<evidence type="ECO:0000256" key="1">
    <source>
        <dbReference type="ARBA" id="ARBA00023122"/>
    </source>
</evidence>
<evidence type="ECO:0000256" key="2">
    <source>
        <dbReference type="PROSITE-ProRule" id="PRU00703"/>
    </source>
</evidence>
<dbReference type="PANTHER" id="PTHR43080:SF26">
    <property type="entry name" value="REGULATORY PROTEIN"/>
    <property type="match status" value="1"/>
</dbReference>
<comment type="caution">
    <text evidence="4">The sequence shown here is derived from an EMBL/GenBank/DDBJ whole genome shotgun (WGS) entry which is preliminary data.</text>
</comment>
<dbReference type="Pfam" id="PF00571">
    <property type="entry name" value="CBS"/>
    <property type="match status" value="2"/>
</dbReference>
<dbReference type="PANTHER" id="PTHR43080">
    <property type="entry name" value="CBS DOMAIN-CONTAINING PROTEIN CBSX3, MITOCHONDRIAL"/>
    <property type="match status" value="1"/>
</dbReference>
<dbReference type="InterPro" id="IPR044729">
    <property type="entry name" value="CBS_bac"/>
</dbReference>
<dbReference type="EMBL" id="JAVRHY010000003">
    <property type="protein sequence ID" value="MDT0617867.1"/>
    <property type="molecule type" value="Genomic_DNA"/>
</dbReference>
<organism evidence="4 5">
    <name type="scientific">Spectribacter acetivorans</name>
    <dbReference type="NCBI Taxonomy" id="3075603"/>
    <lineage>
        <taxon>Bacteria</taxon>
        <taxon>Pseudomonadati</taxon>
        <taxon>Pseudomonadota</taxon>
        <taxon>Gammaproteobacteria</taxon>
        <taxon>Salinisphaerales</taxon>
        <taxon>Salinisphaeraceae</taxon>
        <taxon>Spectribacter</taxon>
    </lineage>
</organism>
<dbReference type="InterPro" id="IPR000644">
    <property type="entry name" value="CBS_dom"/>
</dbReference>
<dbReference type="Gene3D" id="3.10.580.10">
    <property type="entry name" value="CBS-domain"/>
    <property type="match status" value="1"/>
</dbReference>
<dbReference type="InterPro" id="IPR046342">
    <property type="entry name" value="CBS_dom_sf"/>
</dbReference>
<evidence type="ECO:0000259" key="3">
    <source>
        <dbReference type="PROSITE" id="PS51371"/>
    </source>
</evidence>
<sequence>MLHSVTVRDYMSAPLVTFSPDMDVLRAIHLLLENQITGAPVLDKLGNIVGYLSEKDCLQVAMDASYHEDWGGKVGELMTPEAMTVESDASILQVARIFRNTSIKSLPVMDENRLVGRITRSDVLRAFEAIR</sequence>
<evidence type="ECO:0000313" key="4">
    <source>
        <dbReference type="EMBL" id="MDT0617867.1"/>
    </source>
</evidence>
<evidence type="ECO:0000313" key="5">
    <source>
        <dbReference type="Proteomes" id="UP001259982"/>
    </source>
</evidence>
<proteinExistence type="predicted"/>
<dbReference type="CDD" id="cd04629">
    <property type="entry name" value="CBS_pair_bac"/>
    <property type="match status" value="1"/>
</dbReference>
<dbReference type="SMART" id="SM00116">
    <property type="entry name" value="CBS"/>
    <property type="match status" value="2"/>
</dbReference>
<feature type="domain" description="CBS" evidence="3">
    <location>
        <begin position="78"/>
        <end position="131"/>
    </location>
</feature>
<dbReference type="PROSITE" id="PS51371">
    <property type="entry name" value="CBS"/>
    <property type="match status" value="2"/>
</dbReference>
<reference evidence="4 5" key="1">
    <citation type="submission" date="2023-09" db="EMBL/GenBank/DDBJ databases">
        <authorList>
            <person name="Rey-Velasco X."/>
        </authorList>
    </citation>
    <scope>NUCLEOTIDE SEQUENCE [LARGE SCALE GENOMIC DNA]</scope>
    <source>
        <strain evidence="4 5">P385</strain>
    </source>
</reference>
<keyword evidence="1 2" id="KW-0129">CBS domain</keyword>
<accession>A0ABU3B7S1</accession>
<dbReference type="RefSeq" id="WP_311657795.1">
    <property type="nucleotide sequence ID" value="NZ_JAVRHY010000003.1"/>
</dbReference>
<dbReference type="InterPro" id="IPR051257">
    <property type="entry name" value="Diverse_CBS-Domain"/>
</dbReference>